<feature type="compositionally biased region" description="Polar residues" evidence="2">
    <location>
        <begin position="831"/>
        <end position="845"/>
    </location>
</feature>
<dbReference type="SUPFAM" id="SSF56112">
    <property type="entry name" value="Protein kinase-like (PK-like)"/>
    <property type="match status" value="1"/>
</dbReference>
<dbReference type="Gene3D" id="3.30.200.20">
    <property type="entry name" value="Phosphorylase Kinase, domain 1"/>
    <property type="match status" value="1"/>
</dbReference>
<feature type="region of interest" description="Disordered" evidence="2">
    <location>
        <begin position="729"/>
        <end position="768"/>
    </location>
</feature>
<dbReference type="PANTHER" id="PTHR44329:SF214">
    <property type="entry name" value="PROTEIN KINASE DOMAIN-CONTAINING PROTEIN"/>
    <property type="match status" value="1"/>
</dbReference>
<keyword evidence="1" id="KW-0067">ATP-binding</keyword>
<evidence type="ECO:0000313" key="5">
    <source>
        <dbReference type="Proteomes" id="UP000075714"/>
    </source>
</evidence>
<sequence>MDTAVRRLNSLSPEQLAEGALSSGFWDFENRTSVLAALPGTTVSLTCATITNAALPPPGSGSSAFLAPTALDLSGASSLIMSGVSLSSDCGTVLAYQEHLCGTYRVAGSLKLEPGAVRFTEWRDGFTSLRDVNLTCPSPGEAPPPPCWLVGVQTAGQLLEVFTSYIPQLARGNVTIVLTANVSIPRSGFWPSDPVAVAANVTLAGSPLLSRPLLDLGLNVKMWDLLPPNTFRLVNVTAVNLAPAYFSPGIIFSQFGMLSERVWAFRRYVRLLHLINCTLVVPPEQLAYTKYWITFLVSPVPEAQANAAWIRVLEMKVAGVNSSGVFYDSAMAYTVYYSNVRITDTLGDDPASQSLLLRQDTGLGKLLAESVPLTSVSPAINATDLRLALLPNNSSPDADGRRWVLLVANFSLAATPSGGGSGANDSNANAFALPGSTVFSRGPGLQPKRLSFGMRIGVLAVPRGSSLTLRQLLLSGLSNRSARYDAGDPLAVLAAPLWGLALAAGSGKTRLENVTVLLSRDELRLLQTCLLSAGQAQELPVGRAYERVFLAAAQQFFAAGETTPQVEEYGPTYLTVISGETQRYTVANVTFRTTVAADGETAAADFATLGVPDGSSSGGGGSGSGGGLEGGQIGAIAGGVVGGAVLLAAALAGTLIVRRRRHQLSQGGAGGQDRDVKVEDRLAAGPGAGVSLTLSPSQELTSSSQAMRPGARSSDAAAAMAAGFAVPKLSSEKTVSSGPDGSRDNMNSGGGHASPESAVLPGDGNRSSQHVSYAAVTAAGAAAAAAGGLPAPGHGGADSFDIPPTSSVLGQHGAAGSLATGTGTGTGTGLCSRSDSVQGTASRLSTGRVASGVASAQASRLGGSGNDISGDRTGRTDTTPRTDVTDAALATLRSGGAASALDQMHAMIQVLGRDFNDQQLEVQGLLGKGAYGTVYKGRWRGLPVAVKSMIFNSENSAAQQQRPLMEAAISSNLAHPNIVTTYSYELREVEHELASLSPELARQGGGWRLLIIQEYCDAGPLRIIVDCGYFLDPRKTVPTLSQGAASEVAPATRSPSAGAGAAGQVQPLEPSVAGFKPALEDVPHDVPPRPASGLEAARRYVEAALMMARGLQHIHEKSIVHGDLNPNNVLLVRAPGTPLGFCLKLADFGLSVRMAEGESHMSNLFQGSPYYCAPEVVLSGKVSKSADMYSLGIMLWELQNGTRPPWRAGARLRTFPSLNTGELKFSPDTPPRYARLARDCFHGSKDARPAIGAVVEALAAIQVELALEQPA</sequence>
<keyword evidence="1" id="KW-0547">Nucleotide-binding</keyword>
<organism evidence="4 5">
    <name type="scientific">Gonium pectorale</name>
    <name type="common">Green alga</name>
    <dbReference type="NCBI Taxonomy" id="33097"/>
    <lineage>
        <taxon>Eukaryota</taxon>
        <taxon>Viridiplantae</taxon>
        <taxon>Chlorophyta</taxon>
        <taxon>core chlorophytes</taxon>
        <taxon>Chlorophyceae</taxon>
        <taxon>CS clade</taxon>
        <taxon>Chlamydomonadales</taxon>
        <taxon>Volvocaceae</taxon>
        <taxon>Gonium</taxon>
    </lineage>
</organism>
<dbReference type="PROSITE" id="PS50011">
    <property type="entry name" value="PROTEIN_KINASE_DOM"/>
    <property type="match status" value="1"/>
</dbReference>
<dbReference type="GO" id="GO:0005524">
    <property type="term" value="F:ATP binding"/>
    <property type="evidence" value="ECO:0007669"/>
    <property type="project" value="UniProtKB-UniRule"/>
</dbReference>
<dbReference type="OrthoDB" id="5979581at2759"/>
<keyword evidence="5" id="KW-1185">Reference proteome</keyword>
<dbReference type="GO" id="GO:0004674">
    <property type="term" value="F:protein serine/threonine kinase activity"/>
    <property type="evidence" value="ECO:0007669"/>
    <property type="project" value="TreeGrafter"/>
</dbReference>
<dbReference type="InterPro" id="IPR017441">
    <property type="entry name" value="Protein_kinase_ATP_BS"/>
</dbReference>
<dbReference type="InterPro" id="IPR051681">
    <property type="entry name" value="Ser/Thr_Kinases-Pseudokinases"/>
</dbReference>
<dbReference type="InterPro" id="IPR011009">
    <property type="entry name" value="Kinase-like_dom_sf"/>
</dbReference>
<feature type="domain" description="Protein kinase" evidence="3">
    <location>
        <begin position="920"/>
        <end position="1261"/>
    </location>
</feature>
<dbReference type="InterPro" id="IPR001245">
    <property type="entry name" value="Ser-Thr/Tyr_kinase_cat_dom"/>
</dbReference>
<feature type="region of interest" description="Disordered" evidence="2">
    <location>
        <begin position="795"/>
        <end position="883"/>
    </location>
</feature>
<dbReference type="PANTHER" id="PTHR44329">
    <property type="entry name" value="SERINE/THREONINE-PROTEIN KINASE TNNI3K-RELATED"/>
    <property type="match status" value="1"/>
</dbReference>
<evidence type="ECO:0000256" key="1">
    <source>
        <dbReference type="PROSITE-ProRule" id="PRU10141"/>
    </source>
</evidence>
<dbReference type="EMBL" id="LSYV01000036">
    <property type="protein sequence ID" value="KXZ47489.1"/>
    <property type="molecule type" value="Genomic_DNA"/>
</dbReference>
<evidence type="ECO:0000259" key="3">
    <source>
        <dbReference type="PROSITE" id="PS50011"/>
    </source>
</evidence>
<dbReference type="PROSITE" id="PS00107">
    <property type="entry name" value="PROTEIN_KINASE_ATP"/>
    <property type="match status" value="1"/>
</dbReference>
<dbReference type="STRING" id="33097.A0A150GCD1"/>
<gene>
    <name evidence="4" type="ORF">GPECTOR_35g927</name>
</gene>
<reference evidence="5" key="1">
    <citation type="journal article" date="2016" name="Nat. Commun.">
        <title>The Gonium pectorale genome demonstrates co-option of cell cycle regulation during the evolution of multicellularity.</title>
        <authorList>
            <person name="Hanschen E.R."/>
            <person name="Marriage T.N."/>
            <person name="Ferris P.J."/>
            <person name="Hamaji T."/>
            <person name="Toyoda A."/>
            <person name="Fujiyama A."/>
            <person name="Neme R."/>
            <person name="Noguchi H."/>
            <person name="Minakuchi Y."/>
            <person name="Suzuki M."/>
            <person name="Kawai-Toyooka H."/>
            <person name="Smith D.R."/>
            <person name="Sparks H."/>
            <person name="Anderson J."/>
            <person name="Bakaric R."/>
            <person name="Luria V."/>
            <person name="Karger A."/>
            <person name="Kirschner M.W."/>
            <person name="Durand P.M."/>
            <person name="Michod R.E."/>
            <person name="Nozaki H."/>
            <person name="Olson B.J."/>
        </authorList>
    </citation>
    <scope>NUCLEOTIDE SEQUENCE [LARGE SCALE GENOMIC DNA]</scope>
    <source>
        <strain evidence="5">NIES-2863</strain>
    </source>
</reference>
<feature type="compositionally biased region" description="Basic and acidic residues" evidence="2">
    <location>
        <begin position="869"/>
        <end position="883"/>
    </location>
</feature>
<accession>A0A150GCD1</accession>
<proteinExistence type="predicted"/>
<protein>
    <recommendedName>
        <fullName evidence="3">Protein kinase domain-containing protein</fullName>
    </recommendedName>
</protein>
<dbReference type="Gene3D" id="1.10.510.10">
    <property type="entry name" value="Transferase(Phosphotransferase) domain 1"/>
    <property type="match status" value="1"/>
</dbReference>
<dbReference type="AlphaFoldDB" id="A0A150GCD1"/>
<dbReference type="InterPro" id="IPR000719">
    <property type="entry name" value="Prot_kinase_dom"/>
</dbReference>
<feature type="region of interest" description="Disordered" evidence="2">
    <location>
        <begin position="686"/>
        <end position="714"/>
    </location>
</feature>
<evidence type="ECO:0000256" key="2">
    <source>
        <dbReference type="SAM" id="MobiDB-lite"/>
    </source>
</evidence>
<name>A0A150GCD1_GONPE</name>
<feature type="compositionally biased region" description="Polar residues" evidence="2">
    <location>
        <begin position="732"/>
        <end position="747"/>
    </location>
</feature>
<evidence type="ECO:0000313" key="4">
    <source>
        <dbReference type="EMBL" id="KXZ47489.1"/>
    </source>
</evidence>
<feature type="binding site" evidence="1">
    <location>
        <position position="947"/>
    </location>
    <ligand>
        <name>ATP</name>
        <dbReference type="ChEBI" id="CHEBI:30616"/>
    </ligand>
</feature>
<dbReference type="Pfam" id="PF07714">
    <property type="entry name" value="PK_Tyr_Ser-Thr"/>
    <property type="match status" value="1"/>
</dbReference>
<dbReference type="Proteomes" id="UP000075714">
    <property type="component" value="Unassembled WGS sequence"/>
</dbReference>
<feature type="compositionally biased region" description="Polar residues" evidence="2">
    <location>
        <begin position="692"/>
        <end position="706"/>
    </location>
</feature>
<comment type="caution">
    <text evidence="4">The sequence shown here is derived from an EMBL/GenBank/DDBJ whole genome shotgun (WGS) entry which is preliminary data.</text>
</comment>